<comment type="caution">
    <text evidence="1">The sequence shown here is derived from an EMBL/GenBank/DDBJ whole genome shotgun (WGS) entry which is preliminary data.</text>
</comment>
<dbReference type="Proteomes" id="UP000523447">
    <property type="component" value="Unassembled WGS sequence"/>
</dbReference>
<evidence type="ECO:0000313" key="2">
    <source>
        <dbReference type="Proteomes" id="UP000523447"/>
    </source>
</evidence>
<proteinExistence type="predicted"/>
<dbReference type="AlphaFoldDB" id="A0A7X6M1J5"/>
<sequence length="638" mass="66887">MISKTWQRVGAGLLGGAISLAPFPGAALIGGAVGGVLTGMVDGRSGTDLLVDAGIGALSGQLGKGIRGLPAVLGKNAGKMPGVGKYLSSLAARLPAGAGATAGKLLQFTTVGLVSTGYPHLYNELWLSNESSQRLPELPLPAKSERLKALELALESMQLGLNRRHLQAAIDIALHVPALPGSTTAVDAEADAMADAASMYKVMHSELEHVAKEKLPTAWRGHAGETAADAVSSFAGAVRHAQGAFESANEALRLWSDAMATTQRQDSGAVKGLADARAQLGSKTDEEIRRPAIDSCRVRITATKAYEAAARICASSLGAAAQAARARVVKAPGVDPVDAETLAYAGQAGGAPSPFGDILTPVALTRASQRLSAMSSRERSAFDKLVSDAKSPQEAAYLWEALAAGYSLPDITAFDKQIHGHGDNLYWLWKHLHVDDLADNRTVRDGRRDLGYTPNQVAAAATYAQDRGNCTSASTVVARLDADPVLMLGVTTGTGPAAVSGPAAGNDSPKAFRDRLVRVYNDNFDPDLTPEPPGDGKMVNNLLKPITGSSYHIAALSTEEARQAALPKIEAAVAAGKPVPIVLAPKEGDKHQVVVVATRPGRLQIYNPWGFTQWVTTEQFVKSEMPDIERPDEVILPN</sequence>
<protein>
    <submittedName>
        <fullName evidence="1">Uncharacterized protein</fullName>
    </submittedName>
</protein>
<keyword evidence="2" id="KW-1185">Reference proteome</keyword>
<reference evidence="1 2" key="1">
    <citation type="submission" date="2020-04" db="EMBL/GenBank/DDBJ databases">
        <title>MicrobeNet Type strains.</title>
        <authorList>
            <person name="Nicholson A.C."/>
        </authorList>
    </citation>
    <scope>NUCLEOTIDE SEQUENCE [LARGE SCALE GENOMIC DNA]</scope>
    <source>
        <strain evidence="1 2">DSM 44445</strain>
    </source>
</reference>
<evidence type="ECO:0000313" key="1">
    <source>
        <dbReference type="EMBL" id="NKY88487.1"/>
    </source>
</evidence>
<gene>
    <name evidence="1" type="ORF">HGA07_23055</name>
</gene>
<accession>A0A7X6M1J5</accession>
<organism evidence="1 2">
    <name type="scientific">Nocardia veterana</name>
    <dbReference type="NCBI Taxonomy" id="132249"/>
    <lineage>
        <taxon>Bacteria</taxon>
        <taxon>Bacillati</taxon>
        <taxon>Actinomycetota</taxon>
        <taxon>Actinomycetes</taxon>
        <taxon>Mycobacteriales</taxon>
        <taxon>Nocardiaceae</taxon>
        <taxon>Nocardia</taxon>
    </lineage>
</organism>
<dbReference type="EMBL" id="JAAXPE010000030">
    <property type="protein sequence ID" value="NKY88487.1"/>
    <property type="molecule type" value="Genomic_DNA"/>
</dbReference>
<dbReference type="RefSeq" id="WP_040724367.1">
    <property type="nucleotide sequence ID" value="NZ_CAWPHS010000024.1"/>
</dbReference>
<name>A0A7X6M1J5_9NOCA</name>